<evidence type="ECO:0000313" key="1">
    <source>
        <dbReference type="EnsemblMetazoa" id="GBRI023131-PA"/>
    </source>
</evidence>
<dbReference type="Gene3D" id="1.25.10.10">
    <property type="entry name" value="Leucine-rich Repeat Variant"/>
    <property type="match status" value="1"/>
</dbReference>
<dbReference type="VEuPathDB" id="VectorBase:GBRI023131"/>
<sequence length="382" mass="44331">MNENVPVPTEILREKIRVYANSQREQQRDCSRDSLRFGLGEIKERIQQLDNLSENDVLGIARRIKRRKHAAPEDMYRLSHAFLQDLDNIKAFNKMSGALQILIKELTGKNSECQINAAECLCNFSLGDSQVCEKIASLAGSYLVTYLHSSEIQLVRLCLWTMANILATSSKGARICLQMQLIPELWKLYVDDDIAHSLMDYREDSAICLQIIALNHTNLLNDVDYEFLLQHANKKNPTSLPNEYHLQIIFHILFSQEELVLGFPENLIIYLINYSLNIIHNTAEIIDIKESLRVLYPVRVLANLLACIPSSYVKLLQELSIIWKINITDLFNKLFHYNCALLNQEILWFLKNFLIQEEKHTTFSTSILEKLEIKRDWFEKQC</sequence>
<evidence type="ECO:0008006" key="3">
    <source>
        <dbReference type="Google" id="ProtNLM"/>
    </source>
</evidence>
<dbReference type="PANTHER" id="PTHR16356">
    <property type="entry name" value="TRANSMEMBRANE AND COILED-COIL DOMAIN-CONTAINING PROTEIN 6 TMCO6"/>
    <property type="match status" value="1"/>
</dbReference>
<evidence type="ECO:0000313" key="2">
    <source>
        <dbReference type="Proteomes" id="UP000091820"/>
    </source>
</evidence>
<name>A0A1A9WKP0_9MUSC</name>
<dbReference type="InterPro" id="IPR016024">
    <property type="entry name" value="ARM-type_fold"/>
</dbReference>
<dbReference type="SUPFAM" id="SSF48371">
    <property type="entry name" value="ARM repeat"/>
    <property type="match status" value="1"/>
</dbReference>
<dbReference type="AlphaFoldDB" id="A0A1A9WKP0"/>
<dbReference type="EnsemblMetazoa" id="GBRI023131-RA">
    <property type="protein sequence ID" value="GBRI023131-PA"/>
    <property type="gene ID" value="GBRI023131"/>
</dbReference>
<dbReference type="InterPro" id="IPR011989">
    <property type="entry name" value="ARM-like"/>
</dbReference>
<organism evidence="1 2">
    <name type="scientific">Glossina brevipalpis</name>
    <dbReference type="NCBI Taxonomy" id="37001"/>
    <lineage>
        <taxon>Eukaryota</taxon>
        <taxon>Metazoa</taxon>
        <taxon>Ecdysozoa</taxon>
        <taxon>Arthropoda</taxon>
        <taxon>Hexapoda</taxon>
        <taxon>Insecta</taxon>
        <taxon>Pterygota</taxon>
        <taxon>Neoptera</taxon>
        <taxon>Endopterygota</taxon>
        <taxon>Diptera</taxon>
        <taxon>Brachycera</taxon>
        <taxon>Muscomorpha</taxon>
        <taxon>Hippoboscoidea</taxon>
        <taxon>Glossinidae</taxon>
        <taxon>Glossina</taxon>
    </lineage>
</organism>
<proteinExistence type="predicted"/>
<reference evidence="1" key="2">
    <citation type="submission" date="2020-05" db="UniProtKB">
        <authorList>
            <consortium name="EnsemblMetazoa"/>
        </authorList>
    </citation>
    <scope>IDENTIFICATION</scope>
    <source>
        <strain evidence="1">IAEA</strain>
    </source>
</reference>
<protein>
    <recommendedName>
        <fullName evidence="3">IBB domain-containing protein</fullName>
    </recommendedName>
</protein>
<accession>A0A1A9WKP0</accession>
<keyword evidence="2" id="KW-1185">Reference proteome</keyword>
<reference evidence="2" key="1">
    <citation type="submission" date="2014-03" db="EMBL/GenBank/DDBJ databases">
        <authorList>
            <person name="Aksoy S."/>
            <person name="Warren W."/>
            <person name="Wilson R.K."/>
        </authorList>
    </citation>
    <scope>NUCLEOTIDE SEQUENCE [LARGE SCALE GENOMIC DNA]</scope>
    <source>
        <strain evidence="2">IAEA</strain>
    </source>
</reference>
<dbReference type="STRING" id="37001.A0A1A9WKP0"/>
<dbReference type="PANTHER" id="PTHR16356:SF1">
    <property type="entry name" value="TRANSMEMBRANE AND COILED-COIL DOMAIN-CONTAINING PROTEIN 6"/>
    <property type="match status" value="1"/>
</dbReference>
<dbReference type="Proteomes" id="UP000091820">
    <property type="component" value="Unassembled WGS sequence"/>
</dbReference>